<accession>A0A6M3KYW7</accession>
<gene>
    <name evidence="1" type="ORF">MM415B03003_0003</name>
</gene>
<sequence length="69" mass="8245">MKCMNCWRDVGENFPDVVFNQWLKLMHYFDHEFSEDEISEKTYEEMVDALMSLKPWIEDGVITKKGVNP</sequence>
<name>A0A6M3KYW7_9ZZZZ</name>
<protein>
    <submittedName>
        <fullName evidence="1">Uncharacterized protein</fullName>
    </submittedName>
</protein>
<proteinExistence type="predicted"/>
<reference evidence="1" key="1">
    <citation type="submission" date="2020-03" db="EMBL/GenBank/DDBJ databases">
        <title>The deep terrestrial virosphere.</title>
        <authorList>
            <person name="Holmfeldt K."/>
            <person name="Nilsson E."/>
            <person name="Simone D."/>
            <person name="Lopez-Fernandez M."/>
            <person name="Wu X."/>
            <person name="de Brujin I."/>
            <person name="Lundin D."/>
            <person name="Andersson A."/>
            <person name="Bertilsson S."/>
            <person name="Dopson M."/>
        </authorList>
    </citation>
    <scope>NUCLEOTIDE SEQUENCE</scope>
    <source>
        <strain evidence="1">MM415B03003</strain>
    </source>
</reference>
<organism evidence="1">
    <name type="scientific">viral metagenome</name>
    <dbReference type="NCBI Taxonomy" id="1070528"/>
    <lineage>
        <taxon>unclassified sequences</taxon>
        <taxon>metagenomes</taxon>
        <taxon>organismal metagenomes</taxon>
    </lineage>
</organism>
<evidence type="ECO:0000313" key="1">
    <source>
        <dbReference type="EMBL" id="QJA87386.1"/>
    </source>
</evidence>
<dbReference type="AlphaFoldDB" id="A0A6M3KYW7"/>
<dbReference type="EMBL" id="MT142702">
    <property type="protein sequence ID" value="QJA87386.1"/>
    <property type="molecule type" value="Genomic_DNA"/>
</dbReference>